<protein>
    <submittedName>
        <fullName evidence="2">Uncharacterized protein</fullName>
    </submittedName>
</protein>
<feature type="region of interest" description="Disordered" evidence="1">
    <location>
        <begin position="34"/>
        <end position="65"/>
    </location>
</feature>
<comment type="caution">
    <text evidence="2">The sequence shown here is derived from an EMBL/GenBank/DDBJ whole genome shotgun (WGS) entry which is preliminary data.</text>
</comment>
<reference evidence="2 3" key="1">
    <citation type="submission" date="2015-03" db="EMBL/GenBank/DDBJ databases">
        <title>Draft genome sequences of two protease-producing strains of Arsukibacterium isolated from two cold and alkaline environments.</title>
        <authorList>
            <person name="Lylloff J.E."/>
            <person name="Skov L.B."/>
            <person name="Jepsen M."/>
            <person name="Hallin P.F."/>
            <person name="Sorensen S.J."/>
            <person name="Stougaard P."/>
            <person name="Glaring M.A."/>
        </authorList>
    </citation>
    <scope>NUCLEOTIDE SEQUENCE [LARGE SCALE GENOMIC DNA]</scope>
    <source>
        <strain evidence="2 3">GCM72</strain>
    </source>
</reference>
<proteinExistence type="predicted"/>
<sequence length="65" mass="7245">MQEPDKNQLNLARIRPKANFSLFLLAKSITGKAVGKARGHDDTRERGKRSPNTAKKRLATAVCRL</sequence>
<gene>
    <name evidence="2" type="ORF">WG68_05925</name>
</gene>
<dbReference type="STRING" id="336831.WG68_05925"/>
<evidence type="ECO:0000313" key="2">
    <source>
        <dbReference type="EMBL" id="KKO46307.1"/>
    </source>
</evidence>
<keyword evidence="3" id="KW-1185">Reference proteome</keyword>
<organism evidence="2 3">
    <name type="scientific">Arsukibacterium ikkense</name>
    <dbReference type="NCBI Taxonomy" id="336831"/>
    <lineage>
        <taxon>Bacteria</taxon>
        <taxon>Pseudomonadati</taxon>
        <taxon>Pseudomonadota</taxon>
        <taxon>Gammaproteobacteria</taxon>
        <taxon>Chromatiales</taxon>
        <taxon>Chromatiaceae</taxon>
        <taxon>Arsukibacterium</taxon>
    </lineage>
</organism>
<evidence type="ECO:0000313" key="3">
    <source>
        <dbReference type="Proteomes" id="UP000034228"/>
    </source>
</evidence>
<feature type="compositionally biased region" description="Basic residues" evidence="1">
    <location>
        <begin position="46"/>
        <end position="58"/>
    </location>
</feature>
<dbReference type="EMBL" id="LAHO01000004">
    <property type="protein sequence ID" value="KKO46307.1"/>
    <property type="molecule type" value="Genomic_DNA"/>
</dbReference>
<name>A0A0M2V634_9GAMM</name>
<dbReference type="AlphaFoldDB" id="A0A0M2V634"/>
<accession>A0A0M2V634</accession>
<evidence type="ECO:0000256" key="1">
    <source>
        <dbReference type="SAM" id="MobiDB-lite"/>
    </source>
</evidence>
<dbReference type="Proteomes" id="UP000034228">
    <property type="component" value="Unassembled WGS sequence"/>
</dbReference>